<dbReference type="PANTHER" id="PTHR12526">
    <property type="entry name" value="GLYCOSYLTRANSFERASE"/>
    <property type="match status" value="1"/>
</dbReference>
<dbReference type="GO" id="GO:0016757">
    <property type="term" value="F:glycosyltransferase activity"/>
    <property type="evidence" value="ECO:0007669"/>
    <property type="project" value="UniProtKB-KW"/>
</dbReference>
<evidence type="ECO:0000313" key="4">
    <source>
        <dbReference type="EMBL" id="SFR90123.1"/>
    </source>
</evidence>
<evidence type="ECO:0000313" key="5">
    <source>
        <dbReference type="Proteomes" id="UP000199062"/>
    </source>
</evidence>
<dbReference type="Proteomes" id="UP000199062">
    <property type="component" value="Unassembled WGS sequence"/>
</dbReference>
<dbReference type="RefSeq" id="WP_089814000.1">
    <property type="nucleotide sequence ID" value="NZ_FOZK01000001.1"/>
</dbReference>
<dbReference type="STRING" id="767519.SAMN05216559_0749"/>
<reference evidence="4 5" key="1">
    <citation type="submission" date="2016-10" db="EMBL/GenBank/DDBJ databases">
        <authorList>
            <person name="de Groot N.N."/>
        </authorList>
    </citation>
    <scope>NUCLEOTIDE SEQUENCE [LARGE SCALE GENOMIC DNA]</scope>
    <source>
        <strain evidence="4 5">CGMCC 1.10457</strain>
    </source>
</reference>
<accession>A0A1I6KFY1</accession>
<dbReference type="AlphaFoldDB" id="A0A1I6KFY1"/>
<dbReference type="OrthoDB" id="132546at2157"/>
<dbReference type="SUPFAM" id="SSF53756">
    <property type="entry name" value="UDP-Glycosyltransferase/glycogen phosphorylase"/>
    <property type="match status" value="1"/>
</dbReference>
<dbReference type="InterPro" id="IPR028098">
    <property type="entry name" value="Glyco_trans_4-like_N"/>
</dbReference>
<evidence type="ECO:0000256" key="1">
    <source>
        <dbReference type="ARBA" id="ARBA00022676"/>
    </source>
</evidence>
<name>A0A1I6KFY1_9EURY</name>
<keyword evidence="5" id="KW-1185">Reference proteome</keyword>
<dbReference type="Pfam" id="PF13692">
    <property type="entry name" value="Glyco_trans_1_4"/>
    <property type="match status" value="1"/>
</dbReference>
<protein>
    <submittedName>
        <fullName evidence="4">Glycosyltransferase involved in cell wall bisynthesis</fullName>
    </submittedName>
</protein>
<dbReference type="EMBL" id="FOZK01000001">
    <property type="protein sequence ID" value="SFR90123.1"/>
    <property type="molecule type" value="Genomic_DNA"/>
</dbReference>
<evidence type="ECO:0000256" key="2">
    <source>
        <dbReference type="ARBA" id="ARBA00022679"/>
    </source>
</evidence>
<dbReference type="CDD" id="cd03801">
    <property type="entry name" value="GT4_PimA-like"/>
    <property type="match status" value="1"/>
</dbReference>
<keyword evidence="1" id="KW-0328">Glycosyltransferase</keyword>
<dbReference type="PANTHER" id="PTHR12526:SF629">
    <property type="entry name" value="TEICHURONIC ACID BIOSYNTHESIS GLYCOSYLTRANSFERASE TUAH-RELATED"/>
    <property type="match status" value="1"/>
</dbReference>
<dbReference type="Pfam" id="PF13579">
    <property type="entry name" value="Glyco_trans_4_4"/>
    <property type="match status" value="1"/>
</dbReference>
<gene>
    <name evidence="4" type="ORF">SAMN05216559_0749</name>
</gene>
<proteinExistence type="predicted"/>
<keyword evidence="2 4" id="KW-0808">Transferase</keyword>
<dbReference type="Gene3D" id="3.40.50.2000">
    <property type="entry name" value="Glycogen Phosphorylase B"/>
    <property type="match status" value="2"/>
</dbReference>
<sequence>MPFNSTPVAHISTVHQVGDPRIFHKEAHSLAEAGYDVSYFVHTDANEWRDEIRIQSLGTADTRIERWRSIPRLYRMAVGHEADVYHFHDPELIPVGLALSLRTDAAVVYDAHENYGRKILSRDWIPRPIRSPLARAFPTIQNAVARRFDAVVAATEWIAESFQESGLERVVTVRNFPRTRSISLPSDPPVERTHEHVLVYVGNRTRKRGLLKMAAILRGLRERGFDVCLWILGPPGPDRDERAFRQYVDAYGLTEDVQSFGWIDYEDIFGYLDAADVGLALLDPEDSEGLIPTKLFEYMYVNVPVVASDIEGTQRYLPDDCGVRVQFDDEQQQIEAVAELLEADPADESRTGTNGRQRVQARFSWEAEEERLLQLYESIA</sequence>
<organism evidence="4 5">
    <name type="scientific">Halomicrobium zhouii</name>
    <dbReference type="NCBI Taxonomy" id="767519"/>
    <lineage>
        <taxon>Archaea</taxon>
        <taxon>Methanobacteriati</taxon>
        <taxon>Methanobacteriota</taxon>
        <taxon>Stenosarchaea group</taxon>
        <taxon>Halobacteria</taxon>
        <taxon>Halobacteriales</taxon>
        <taxon>Haloarculaceae</taxon>
        <taxon>Halomicrobium</taxon>
    </lineage>
</organism>
<evidence type="ECO:0000259" key="3">
    <source>
        <dbReference type="Pfam" id="PF13579"/>
    </source>
</evidence>
<feature type="domain" description="Glycosyltransferase subfamily 4-like N-terminal" evidence="3">
    <location>
        <begin position="25"/>
        <end position="175"/>
    </location>
</feature>